<gene>
    <name evidence="1" type="ORF">SAMN05444276_102229</name>
</gene>
<evidence type="ECO:0008006" key="3">
    <source>
        <dbReference type="Google" id="ProtNLM"/>
    </source>
</evidence>
<name>A0A1H2WQ67_9RHOB</name>
<dbReference type="RefSeq" id="WP_036734448.1">
    <property type="nucleotide sequence ID" value="NZ_FNNA01000002.1"/>
</dbReference>
<accession>A0A1H2WQ67</accession>
<protein>
    <recommendedName>
        <fullName evidence="3">Glycosyl transferase family 2</fullName>
    </recommendedName>
</protein>
<dbReference type="EMBL" id="FNNA01000002">
    <property type="protein sequence ID" value="SDW82648.1"/>
    <property type="molecule type" value="Genomic_DNA"/>
</dbReference>
<evidence type="ECO:0000313" key="1">
    <source>
        <dbReference type="EMBL" id="SDW82648.1"/>
    </source>
</evidence>
<dbReference type="Proteomes" id="UP000182944">
    <property type="component" value="Unassembled WGS sequence"/>
</dbReference>
<dbReference type="AlphaFoldDB" id="A0A1H2WQ67"/>
<proteinExistence type="predicted"/>
<dbReference type="STRING" id="1545044.SAMN05444276_102229"/>
<reference evidence="2" key="1">
    <citation type="submission" date="2016-10" db="EMBL/GenBank/DDBJ databases">
        <authorList>
            <person name="Varghese N."/>
            <person name="Submissions S."/>
        </authorList>
    </citation>
    <scope>NUCLEOTIDE SEQUENCE [LARGE SCALE GENOMIC DNA]</scope>
    <source>
        <strain evidence="2">DSM 29303</strain>
    </source>
</reference>
<dbReference type="OrthoDB" id="7203640at2"/>
<sequence>MTWDVAVTTIAPPEVVRHFAAVYHALGAGVVHVHYDDPSAERLALDGVRETVCTPHHWHGRRPDAVEHRQMFNARRAADASDAEWLLQCDIDEHLAVQPGADTVAAALAALPGDCHTIIVPAVEAVYLEPPRDFMATFATPWFKAHTAFNLSKSFWGARYGDRIELTNAGYWAHRRGKPFVRIAAIDADQSLPLHNYKGALAARMGQVRTDALRLRHYDAQPVESWMRKHLSRLDGTVNAPMMGDKRQLQAELIRDTAARGKAELVELYQQMYCVDPSTLIAGINLGTIVTVPAGDCPALTSGTEDAAGC</sequence>
<organism evidence="1 2">
    <name type="scientific">Paracoccus sanguinis</name>
    <dbReference type="NCBI Taxonomy" id="1545044"/>
    <lineage>
        <taxon>Bacteria</taxon>
        <taxon>Pseudomonadati</taxon>
        <taxon>Pseudomonadota</taxon>
        <taxon>Alphaproteobacteria</taxon>
        <taxon>Rhodobacterales</taxon>
        <taxon>Paracoccaceae</taxon>
        <taxon>Paracoccus</taxon>
    </lineage>
</organism>
<evidence type="ECO:0000313" key="2">
    <source>
        <dbReference type="Proteomes" id="UP000182944"/>
    </source>
</evidence>
<keyword evidence="2" id="KW-1185">Reference proteome</keyword>